<evidence type="ECO:0000256" key="1">
    <source>
        <dbReference type="SAM" id="Phobius"/>
    </source>
</evidence>
<keyword evidence="1" id="KW-1133">Transmembrane helix</keyword>
<protein>
    <submittedName>
        <fullName evidence="2">Uncharacterized protein</fullName>
    </submittedName>
</protein>
<organism evidence="2 3">
    <name type="scientific">Nocardioides luteus</name>
    <dbReference type="NCBI Taxonomy" id="1844"/>
    <lineage>
        <taxon>Bacteria</taxon>
        <taxon>Bacillati</taxon>
        <taxon>Actinomycetota</taxon>
        <taxon>Actinomycetes</taxon>
        <taxon>Propionibacteriales</taxon>
        <taxon>Nocardioidaceae</taxon>
        <taxon>Nocardioides</taxon>
    </lineage>
</organism>
<reference evidence="2" key="1">
    <citation type="journal article" date="2014" name="Int. J. Syst. Evol. Microbiol.">
        <title>Complete genome of a new Firmicutes species belonging to the dominant human colonic microbiota ('Ruminococcus bicirculans') reveals two chromosomes and a selective capacity to utilize plant glucans.</title>
        <authorList>
            <consortium name="NISC Comparative Sequencing Program"/>
            <person name="Wegmann U."/>
            <person name="Louis P."/>
            <person name="Goesmann A."/>
            <person name="Henrissat B."/>
            <person name="Duncan S.H."/>
            <person name="Flint H.J."/>
        </authorList>
    </citation>
    <scope>NUCLEOTIDE SEQUENCE</scope>
    <source>
        <strain evidence="2">VKM Ac-1246</strain>
    </source>
</reference>
<comment type="caution">
    <text evidence="2">The sequence shown here is derived from an EMBL/GenBank/DDBJ whole genome shotgun (WGS) entry which is preliminary data.</text>
</comment>
<evidence type="ECO:0000313" key="3">
    <source>
        <dbReference type="Proteomes" id="UP001142292"/>
    </source>
</evidence>
<keyword evidence="3" id="KW-1185">Reference proteome</keyword>
<gene>
    <name evidence="2" type="ORF">GCM10017579_42390</name>
</gene>
<dbReference type="Proteomes" id="UP001142292">
    <property type="component" value="Unassembled WGS sequence"/>
</dbReference>
<keyword evidence="1" id="KW-0812">Transmembrane</keyword>
<keyword evidence="1" id="KW-0472">Membrane</keyword>
<evidence type="ECO:0000313" key="2">
    <source>
        <dbReference type="EMBL" id="GLJ70203.1"/>
    </source>
</evidence>
<name>A0ABQ5T2U3_9ACTN</name>
<dbReference type="EMBL" id="BSEL01000010">
    <property type="protein sequence ID" value="GLJ70203.1"/>
    <property type="molecule type" value="Genomic_DNA"/>
</dbReference>
<dbReference type="RefSeq" id="WP_189118494.1">
    <property type="nucleotide sequence ID" value="NZ_BMRK01000007.1"/>
</dbReference>
<feature type="transmembrane region" description="Helical" evidence="1">
    <location>
        <begin position="39"/>
        <end position="57"/>
    </location>
</feature>
<proteinExistence type="predicted"/>
<sequence>MNDIESLLRTSSRRTLDVPAEEVLRRGDWMRRRRRGTKAVAAVAAFAAAGVMAYVAVPDRLIDSNIATPEPSMTSAPGQKAPVDWSGDPTNLTPEELDTLSEACLKTAWADIVSLWAEFPEAGNAVDPDEAERIPAGTWPFLAEKRGPTVMAYFDGPDYEVTCSTPQTADPDPDSEPDLAEAYGHHQVWGAFAETGPWEGFARGPSGAGTYFWVPVPEELGVTEVVFTSSGEDFPATIVNGVAVAWTDHPVATGSATFRAHDADGNLVHPEPGDVQREAPTTTWTETAEGIRVTRSLGNESVESAWFWVGEKRFDATITEDNVAVALIPLGTLSEDQLDKLKIQGVSPDGLYLSGCDGQPCGP</sequence>
<reference evidence="2" key="2">
    <citation type="submission" date="2023-01" db="EMBL/GenBank/DDBJ databases">
        <authorList>
            <person name="Sun Q."/>
            <person name="Evtushenko L."/>
        </authorList>
    </citation>
    <scope>NUCLEOTIDE SEQUENCE</scope>
    <source>
        <strain evidence="2">VKM Ac-1246</strain>
    </source>
</reference>
<accession>A0ABQ5T2U3</accession>